<protein>
    <submittedName>
        <fullName evidence="1">Uncharacterized protein</fullName>
    </submittedName>
</protein>
<dbReference type="AlphaFoldDB" id="A0AAE1AWL1"/>
<gene>
    <name evidence="1" type="ORF">RRG08_064865</name>
</gene>
<dbReference type="Proteomes" id="UP001283361">
    <property type="component" value="Unassembled WGS sequence"/>
</dbReference>
<accession>A0AAE1AWL1</accession>
<keyword evidence="2" id="KW-1185">Reference proteome</keyword>
<proteinExistence type="predicted"/>
<evidence type="ECO:0000313" key="1">
    <source>
        <dbReference type="EMBL" id="KAK3795353.1"/>
    </source>
</evidence>
<sequence length="109" mass="12324">MFKLECILLRTLSITAAITLPAYGKTQFSDSRSQSLISNRLGKCLNSALIQLMANGLLVGSDFFLQERKRCHALINLTGAKKARQKKLENNTVVEMTFNKQQKEIKNMF</sequence>
<evidence type="ECO:0000313" key="2">
    <source>
        <dbReference type="Proteomes" id="UP001283361"/>
    </source>
</evidence>
<name>A0AAE1AWL1_9GAST</name>
<comment type="caution">
    <text evidence="1">The sequence shown here is derived from an EMBL/GenBank/DDBJ whole genome shotgun (WGS) entry which is preliminary data.</text>
</comment>
<organism evidence="1 2">
    <name type="scientific">Elysia crispata</name>
    <name type="common">lettuce slug</name>
    <dbReference type="NCBI Taxonomy" id="231223"/>
    <lineage>
        <taxon>Eukaryota</taxon>
        <taxon>Metazoa</taxon>
        <taxon>Spiralia</taxon>
        <taxon>Lophotrochozoa</taxon>
        <taxon>Mollusca</taxon>
        <taxon>Gastropoda</taxon>
        <taxon>Heterobranchia</taxon>
        <taxon>Euthyneura</taxon>
        <taxon>Panpulmonata</taxon>
        <taxon>Sacoglossa</taxon>
        <taxon>Placobranchoidea</taxon>
        <taxon>Plakobranchidae</taxon>
        <taxon>Elysia</taxon>
    </lineage>
</organism>
<reference evidence="1" key="1">
    <citation type="journal article" date="2023" name="G3 (Bethesda)">
        <title>A reference genome for the long-term kleptoplast-retaining sea slug Elysia crispata morphotype clarki.</title>
        <authorList>
            <person name="Eastman K.E."/>
            <person name="Pendleton A.L."/>
            <person name="Shaikh M.A."/>
            <person name="Suttiyut T."/>
            <person name="Ogas R."/>
            <person name="Tomko P."/>
            <person name="Gavelis G."/>
            <person name="Widhalm J.R."/>
            <person name="Wisecaver J.H."/>
        </authorList>
    </citation>
    <scope>NUCLEOTIDE SEQUENCE</scope>
    <source>
        <strain evidence="1">ECLA1</strain>
    </source>
</reference>
<dbReference type="EMBL" id="JAWDGP010001070">
    <property type="protein sequence ID" value="KAK3795353.1"/>
    <property type="molecule type" value="Genomic_DNA"/>
</dbReference>